<comment type="catalytic activity">
    <reaction evidence="1">
        <text>Hydrolysis of terminal non-reducing alpha-L-rhamnose residues in alpha-L-rhamnosides.</text>
        <dbReference type="EC" id="3.2.1.40"/>
    </reaction>
</comment>
<keyword evidence="8" id="KW-1185">Reference proteome</keyword>
<proteinExistence type="predicted"/>
<feature type="domain" description="Alpha-L-rhamnosidase concanavalin-like" evidence="4">
    <location>
        <begin position="53"/>
        <end position="146"/>
    </location>
</feature>
<feature type="domain" description="Alpha-L-rhamnosidase C-terminal" evidence="6">
    <location>
        <begin position="527"/>
        <end position="589"/>
    </location>
</feature>
<sequence>MYEGETYDDRRSPSDWGPVAVVSGPGGALVERPHEPVSAQTAVEPQWRRSASGWIGDVGQMMAGVARYDLPLETGQQVSVRFGEKLDESGELVCANEHIYTPRFQTDVLIGAGRRLHWQPEFSYKGFQYLSVEGLGRRPAPGEVVAVPLVQQVRRAVEFECDVPIFTQLVEVMRTTVLNNLHHIPTDTPIYEKNGWTGDVLVGMDTMSGLFDLRRLFTKWLDDVAATQLPSGQLAVIAPSPGWGYEHGECAPAPEWSCLFPGLLLHLANVYGDLGPARRHWQSCRRYLDWELTQITDAVDESGGSTGAGGNFGTGATGGGLASSELGDYLSPGYIDGPPPEDSRLSASCFLHRGLLQGAELAARLDAESGAEEGRRGSLEAWLDAAESLRGQINEVFLDRERGCYRTASDPHGQYRQTSNLMPLALGIVPEEMRGPVVESLVADVRRRDHHLNTGHIGTSLLLNVLTDAGFGADAFRVATQRSCPSWGSWLDLSATTMWERWNAGARSRDHFFLGTVVDWILTRVAGVRRIAPGWAVVRVQPGLVDGVSRCRTTRPTSRGVLTVDWDLHLGRLSVDVPEAMVCQLELGGPTVVAEAGESVWQIGDR</sequence>
<evidence type="ECO:0000256" key="3">
    <source>
        <dbReference type="ARBA" id="ARBA00022801"/>
    </source>
</evidence>
<evidence type="ECO:0000256" key="1">
    <source>
        <dbReference type="ARBA" id="ARBA00001445"/>
    </source>
</evidence>
<dbReference type="InterPro" id="IPR035398">
    <property type="entry name" value="Bac_rhamnosid_C"/>
</dbReference>
<dbReference type="InterPro" id="IPR008928">
    <property type="entry name" value="6-hairpin_glycosidase_sf"/>
</dbReference>
<dbReference type="Pfam" id="PF17389">
    <property type="entry name" value="Bac_rhamnosid6H"/>
    <property type="match status" value="1"/>
</dbReference>
<reference evidence="7 8" key="1">
    <citation type="submission" date="2018-12" db="EMBL/GenBank/DDBJ databases">
        <authorList>
            <consortium name="Pathogen Informatics"/>
        </authorList>
    </citation>
    <scope>NUCLEOTIDE SEQUENCE [LARGE SCALE GENOMIC DNA]</scope>
    <source>
        <strain evidence="7 8">NCTC13652</strain>
    </source>
</reference>
<dbReference type="Gene3D" id="1.50.10.10">
    <property type="match status" value="1"/>
</dbReference>
<dbReference type="Pfam" id="PF17390">
    <property type="entry name" value="Bac_rhamnosid_C"/>
    <property type="match status" value="1"/>
</dbReference>
<accession>A0A448NYJ1</accession>
<dbReference type="GO" id="GO:0005975">
    <property type="term" value="P:carbohydrate metabolic process"/>
    <property type="evidence" value="ECO:0007669"/>
    <property type="project" value="InterPro"/>
</dbReference>
<dbReference type="AlphaFoldDB" id="A0A448NYJ1"/>
<dbReference type="PANTHER" id="PTHR33307">
    <property type="entry name" value="ALPHA-RHAMNOSIDASE (EUROFUNG)"/>
    <property type="match status" value="1"/>
</dbReference>
<feature type="domain" description="Alpha-L-rhamnosidase six-hairpin glycosidase" evidence="5">
    <location>
        <begin position="155"/>
        <end position="524"/>
    </location>
</feature>
<dbReference type="Proteomes" id="UP000277858">
    <property type="component" value="Chromosome"/>
</dbReference>
<dbReference type="Gene3D" id="2.60.120.260">
    <property type="entry name" value="Galactose-binding domain-like"/>
    <property type="match status" value="1"/>
</dbReference>
<dbReference type="GO" id="GO:0030596">
    <property type="term" value="F:alpha-L-rhamnosidase activity"/>
    <property type="evidence" value="ECO:0007669"/>
    <property type="project" value="UniProtKB-EC"/>
</dbReference>
<protein>
    <recommendedName>
        <fullName evidence="2">alpha-L-rhamnosidase</fullName>
        <ecNumber evidence="2">3.2.1.40</ecNumber>
    </recommendedName>
</protein>
<dbReference type="Pfam" id="PF05592">
    <property type="entry name" value="Bac_rhamnosid"/>
    <property type="match status" value="1"/>
</dbReference>
<dbReference type="InterPro" id="IPR012341">
    <property type="entry name" value="6hp_glycosidase-like_sf"/>
</dbReference>
<evidence type="ECO:0000313" key="8">
    <source>
        <dbReference type="Proteomes" id="UP000277858"/>
    </source>
</evidence>
<dbReference type="InterPro" id="IPR008902">
    <property type="entry name" value="Rhamnosid_concanavalin"/>
</dbReference>
<dbReference type="InterPro" id="IPR035396">
    <property type="entry name" value="Bac_rhamnosid6H"/>
</dbReference>
<evidence type="ECO:0000256" key="2">
    <source>
        <dbReference type="ARBA" id="ARBA00012652"/>
    </source>
</evidence>
<dbReference type="SUPFAM" id="SSF48208">
    <property type="entry name" value="Six-hairpin glycosidases"/>
    <property type="match status" value="1"/>
</dbReference>
<dbReference type="InterPro" id="IPR016007">
    <property type="entry name" value="Alpha_rhamnosid"/>
</dbReference>
<evidence type="ECO:0000259" key="4">
    <source>
        <dbReference type="Pfam" id="PF05592"/>
    </source>
</evidence>
<dbReference type="EMBL" id="LR134473">
    <property type="protein sequence ID" value="VEI03008.1"/>
    <property type="molecule type" value="Genomic_DNA"/>
</dbReference>
<dbReference type="PANTHER" id="PTHR33307:SF6">
    <property type="entry name" value="ALPHA-RHAMNOSIDASE (EUROFUNG)-RELATED"/>
    <property type="match status" value="1"/>
</dbReference>
<gene>
    <name evidence="7" type="ORF">NCTC13652_01206</name>
</gene>
<evidence type="ECO:0000259" key="5">
    <source>
        <dbReference type="Pfam" id="PF17389"/>
    </source>
</evidence>
<evidence type="ECO:0000313" key="7">
    <source>
        <dbReference type="EMBL" id="VEI03008.1"/>
    </source>
</evidence>
<dbReference type="EC" id="3.2.1.40" evidence="2"/>
<evidence type="ECO:0000259" key="6">
    <source>
        <dbReference type="Pfam" id="PF17390"/>
    </source>
</evidence>
<dbReference type="STRING" id="1122997.GCA_000425285_02660"/>
<name>A0A448NYJ1_9ACTN</name>
<keyword evidence="3" id="KW-0378">Hydrolase</keyword>
<organism evidence="7 8">
    <name type="scientific">Acidipropionibacterium jensenii</name>
    <dbReference type="NCBI Taxonomy" id="1749"/>
    <lineage>
        <taxon>Bacteria</taxon>
        <taxon>Bacillati</taxon>
        <taxon>Actinomycetota</taxon>
        <taxon>Actinomycetes</taxon>
        <taxon>Propionibacteriales</taxon>
        <taxon>Propionibacteriaceae</taxon>
        <taxon>Acidipropionibacterium</taxon>
    </lineage>
</organism>